<gene>
    <name evidence="1" type="ORF">Syun_019843</name>
</gene>
<protein>
    <submittedName>
        <fullName evidence="1">Uncharacterized protein</fullName>
    </submittedName>
</protein>
<reference evidence="1 2" key="1">
    <citation type="submission" date="2024-01" db="EMBL/GenBank/DDBJ databases">
        <title>Genome assemblies of Stephania.</title>
        <authorList>
            <person name="Yang L."/>
        </authorList>
    </citation>
    <scope>NUCLEOTIDE SEQUENCE [LARGE SCALE GENOMIC DNA]</scope>
    <source>
        <strain evidence="1">YNDBR</strain>
        <tissue evidence="1">Leaf</tissue>
    </source>
</reference>
<proteinExistence type="predicted"/>
<evidence type="ECO:0000313" key="1">
    <source>
        <dbReference type="EMBL" id="KAK9122226.1"/>
    </source>
</evidence>
<organism evidence="1 2">
    <name type="scientific">Stephania yunnanensis</name>
    <dbReference type="NCBI Taxonomy" id="152371"/>
    <lineage>
        <taxon>Eukaryota</taxon>
        <taxon>Viridiplantae</taxon>
        <taxon>Streptophyta</taxon>
        <taxon>Embryophyta</taxon>
        <taxon>Tracheophyta</taxon>
        <taxon>Spermatophyta</taxon>
        <taxon>Magnoliopsida</taxon>
        <taxon>Ranunculales</taxon>
        <taxon>Menispermaceae</taxon>
        <taxon>Menispermoideae</taxon>
        <taxon>Cissampelideae</taxon>
        <taxon>Stephania</taxon>
    </lineage>
</organism>
<dbReference type="Proteomes" id="UP001420932">
    <property type="component" value="Unassembled WGS sequence"/>
</dbReference>
<name>A0AAP0IUV5_9MAGN</name>
<accession>A0AAP0IUV5</accession>
<evidence type="ECO:0000313" key="2">
    <source>
        <dbReference type="Proteomes" id="UP001420932"/>
    </source>
</evidence>
<keyword evidence="2" id="KW-1185">Reference proteome</keyword>
<dbReference type="AlphaFoldDB" id="A0AAP0IUV5"/>
<comment type="caution">
    <text evidence="1">The sequence shown here is derived from an EMBL/GenBank/DDBJ whole genome shotgun (WGS) entry which is preliminary data.</text>
</comment>
<sequence length="75" mass="8488">MPRMFVKFVTEGFTCLIEFISVSISKMSWSCLLLYFAIKGHASVTTLDEPTIGLMGLTRRHIGLCVVYWFPSPRG</sequence>
<dbReference type="EMBL" id="JBBNAF010000008">
    <property type="protein sequence ID" value="KAK9122226.1"/>
    <property type="molecule type" value="Genomic_DNA"/>
</dbReference>